<comment type="catalytic activity">
    <reaction evidence="5">
        <text>[phosphate](n) + H2O = [phosphate](n-1) + phosphate + H(+)</text>
        <dbReference type="Rhea" id="RHEA:21528"/>
        <dbReference type="Rhea" id="RHEA-COMP:9859"/>
        <dbReference type="Rhea" id="RHEA-COMP:14279"/>
        <dbReference type="ChEBI" id="CHEBI:15377"/>
        <dbReference type="ChEBI" id="CHEBI:15378"/>
        <dbReference type="ChEBI" id="CHEBI:16838"/>
        <dbReference type="ChEBI" id="CHEBI:43474"/>
        <dbReference type="EC" id="3.6.1.11"/>
    </reaction>
</comment>
<evidence type="ECO:0000256" key="5">
    <source>
        <dbReference type="ARBA" id="ARBA00047607"/>
    </source>
</evidence>
<dbReference type="InterPro" id="IPR048950">
    <property type="entry name" value="Ppx_GppA_C"/>
</dbReference>
<evidence type="ECO:0000259" key="6">
    <source>
        <dbReference type="Pfam" id="PF02541"/>
    </source>
</evidence>
<evidence type="ECO:0000256" key="4">
    <source>
        <dbReference type="ARBA" id="ARBA00022801"/>
    </source>
</evidence>
<dbReference type="InterPro" id="IPR050273">
    <property type="entry name" value="GppA/Ppx_hydrolase"/>
</dbReference>
<reference evidence="8 9" key="1">
    <citation type="submission" date="2016-10" db="EMBL/GenBank/DDBJ databases">
        <title>Draft genome sequences of four alkaliphilic bacteria belonging to the Anaerobacillus genus.</title>
        <authorList>
            <person name="Bassil N.M."/>
            <person name="Lloyd J.R."/>
        </authorList>
    </citation>
    <scope>NUCLEOTIDE SEQUENCE [LARGE SCALE GENOMIC DNA]</scope>
    <source>
        <strain evidence="8 9">DSM 15340</strain>
    </source>
</reference>
<dbReference type="InterPro" id="IPR022371">
    <property type="entry name" value="Exopolyphosphatase"/>
</dbReference>
<protein>
    <recommendedName>
        <fullName evidence="3">Exopolyphosphatase</fullName>
        <ecNumber evidence="2">3.6.1.11</ecNumber>
    </recommendedName>
</protein>
<dbReference type="Gene3D" id="3.30.420.150">
    <property type="entry name" value="Exopolyphosphatase. Domain 2"/>
    <property type="match status" value="1"/>
</dbReference>
<organism evidence="8 9">
    <name type="scientific">Anaerobacillus arseniciselenatis</name>
    <dbReference type="NCBI Taxonomy" id="85682"/>
    <lineage>
        <taxon>Bacteria</taxon>
        <taxon>Bacillati</taxon>
        <taxon>Bacillota</taxon>
        <taxon>Bacilli</taxon>
        <taxon>Bacillales</taxon>
        <taxon>Bacillaceae</taxon>
        <taxon>Anaerobacillus</taxon>
    </lineage>
</organism>
<dbReference type="GO" id="GO:0006793">
    <property type="term" value="P:phosphorus metabolic process"/>
    <property type="evidence" value="ECO:0007669"/>
    <property type="project" value="InterPro"/>
</dbReference>
<comment type="similarity">
    <text evidence="1">Belongs to the GppA/Ppx family.</text>
</comment>
<accession>A0A1S2LUB9</accession>
<evidence type="ECO:0000256" key="1">
    <source>
        <dbReference type="ARBA" id="ARBA00007125"/>
    </source>
</evidence>
<evidence type="ECO:0000256" key="3">
    <source>
        <dbReference type="ARBA" id="ARBA00020416"/>
    </source>
</evidence>
<evidence type="ECO:0000259" key="7">
    <source>
        <dbReference type="Pfam" id="PF21447"/>
    </source>
</evidence>
<dbReference type="SUPFAM" id="SSF109604">
    <property type="entry name" value="HD-domain/PDEase-like"/>
    <property type="match status" value="1"/>
</dbReference>
<dbReference type="PIRSF" id="PIRSF001267">
    <property type="entry name" value="Pyrophosphatase_GppA_Ppx"/>
    <property type="match status" value="1"/>
</dbReference>
<evidence type="ECO:0000313" key="9">
    <source>
        <dbReference type="Proteomes" id="UP000180098"/>
    </source>
</evidence>
<dbReference type="Proteomes" id="UP000180098">
    <property type="component" value="Unassembled WGS sequence"/>
</dbReference>
<feature type="domain" description="Ppx/GppA phosphatase C-terminal" evidence="7">
    <location>
        <begin position="317"/>
        <end position="477"/>
    </location>
</feature>
<dbReference type="Pfam" id="PF02541">
    <property type="entry name" value="Ppx-GppA"/>
    <property type="match status" value="1"/>
</dbReference>
<dbReference type="Gene3D" id="3.30.420.40">
    <property type="match status" value="1"/>
</dbReference>
<dbReference type="SUPFAM" id="SSF53067">
    <property type="entry name" value="Actin-like ATPase domain"/>
    <property type="match status" value="2"/>
</dbReference>
<feature type="domain" description="Ppx/GppA phosphatase N-terminal" evidence="6">
    <location>
        <begin position="19"/>
        <end position="303"/>
    </location>
</feature>
<dbReference type="CDD" id="cd24052">
    <property type="entry name" value="ASKHA_NBD_HpPPX-GppA-like"/>
    <property type="match status" value="1"/>
</dbReference>
<evidence type="ECO:0000256" key="2">
    <source>
        <dbReference type="ARBA" id="ARBA00012451"/>
    </source>
</evidence>
<name>A0A1S2LUB9_9BACI</name>
<dbReference type="PANTHER" id="PTHR30005:SF0">
    <property type="entry name" value="RETROGRADE REGULATION PROTEIN 2"/>
    <property type="match status" value="1"/>
</dbReference>
<dbReference type="InterPro" id="IPR003695">
    <property type="entry name" value="Ppx_GppA_N"/>
</dbReference>
<dbReference type="OrthoDB" id="9807195at2"/>
<dbReference type="GO" id="GO:0006357">
    <property type="term" value="P:regulation of transcription by RNA polymerase II"/>
    <property type="evidence" value="ECO:0007669"/>
    <property type="project" value="TreeGrafter"/>
</dbReference>
<keyword evidence="9" id="KW-1185">Reference proteome</keyword>
<comment type="caution">
    <text evidence="8">The sequence shown here is derived from an EMBL/GenBank/DDBJ whole genome shotgun (WGS) entry which is preliminary data.</text>
</comment>
<dbReference type="EC" id="3.6.1.11" evidence="2"/>
<dbReference type="RefSeq" id="WP_071312046.1">
    <property type="nucleotide sequence ID" value="NZ_MLQQ01000001.1"/>
</dbReference>
<dbReference type="Pfam" id="PF21447">
    <property type="entry name" value="Ppx-GppA_III"/>
    <property type="match status" value="1"/>
</dbReference>
<dbReference type="NCBIfam" id="TIGR03706">
    <property type="entry name" value="exo_poly_only"/>
    <property type="match status" value="1"/>
</dbReference>
<dbReference type="AlphaFoldDB" id="A0A1S2LUB9"/>
<dbReference type="EMBL" id="MLQQ01000001">
    <property type="protein sequence ID" value="OIJ16121.1"/>
    <property type="molecule type" value="Genomic_DNA"/>
</dbReference>
<dbReference type="PANTHER" id="PTHR30005">
    <property type="entry name" value="EXOPOLYPHOSPHATASE"/>
    <property type="match status" value="1"/>
</dbReference>
<dbReference type="Gene3D" id="1.10.3210.10">
    <property type="entry name" value="Hypothetical protein af1432"/>
    <property type="match status" value="1"/>
</dbReference>
<sequence>MNKKNIALIDIGSNSIRLVIFKIDERGYYKEIQNLKVVARLSSYIDENGYLTNDGISKLLQSLKYFQEVTRTYEISKIKCVATAAIRQAKNQDKILNKVNAMTDFSIRILSEYEEAFFGYLAVTNSTNIKNGVTIDIGGGSTEVTLFKDRKLIHFHSFPFGAITLKQRFIENEIPTQEEKERLKTFLREQFQSLNWLYNSNMPLIGIGGSARNLSLVHQRKYNYQLRGLHQYEMSFKSMNGIAHELKNMSFKERQMVEGLSKDRADIIIPAAEAICTLMEVTKAPQFIMSNKGLRDGLFYEELFLQLNIENFPSVVEESFYQLNQEYEININHVKYLSNIVNQLYHELKDYFYLTLTEDDLRLLLLSCRVLYIGEFINHETSSENTFYLLTNKTIEGLTHHERLKISLIASFKSKNVLLSYIENFKNWFTEEEVIKLELLGAMLKFSYALNLTRRELITKVNVFEFAPKDELKLSLTYNSEPYFEQAKAQKYKKHLERVLKKRVDLMFRGLQ</sequence>
<keyword evidence="4" id="KW-0378">Hydrolase</keyword>
<gene>
    <name evidence="8" type="ORF">BKP35_03855</name>
</gene>
<evidence type="ECO:0000313" key="8">
    <source>
        <dbReference type="EMBL" id="OIJ16121.1"/>
    </source>
</evidence>
<proteinExistence type="inferred from homology"/>
<dbReference type="InterPro" id="IPR030673">
    <property type="entry name" value="PyroPPase_GppA_Ppx"/>
</dbReference>
<dbReference type="GO" id="GO:0004309">
    <property type="term" value="F:exopolyphosphatase activity"/>
    <property type="evidence" value="ECO:0007669"/>
    <property type="project" value="UniProtKB-EC"/>
</dbReference>
<dbReference type="InterPro" id="IPR043129">
    <property type="entry name" value="ATPase_NBD"/>
</dbReference>